<dbReference type="Proteomes" id="UP000266841">
    <property type="component" value="Unassembled WGS sequence"/>
</dbReference>
<gene>
    <name evidence="2" type="ORF">THAOC_15395</name>
</gene>
<protein>
    <submittedName>
        <fullName evidence="2">Uncharacterized protein</fullName>
    </submittedName>
</protein>
<dbReference type="EMBL" id="AGNL01017873">
    <property type="protein sequence ID" value="EJK63921.1"/>
    <property type="molecule type" value="Genomic_DNA"/>
</dbReference>
<feature type="region of interest" description="Disordered" evidence="1">
    <location>
        <begin position="84"/>
        <end position="126"/>
    </location>
</feature>
<organism evidence="2 3">
    <name type="scientific">Thalassiosira oceanica</name>
    <name type="common">Marine diatom</name>
    <dbReference type="NCBI Taxonomy" id="159749"/>
    <lineage>
        <taxon>Eukaryota</taxon>
        <taxon>Sar</taxon>
        <taxon>Stramenopiles</taxon>
        <taxon>Ochrophyta</taxon>
        <taxon>Bacillariophyta</taxon>
        <taxon>Coscinodiscophyceae</taxon>
        <taxon>Thalassiosirophycidae</taxon>
        <taxon>Thalassiosirales</taxon>
        <taxon>Thalassiosiraceae</taxon>
        <taxon>Thalassiosira</taxon>
    </lineage>
</organism>
<proteinExistence type="predicted"/>
<evidence type="ECO:0000256" key="1">
    <source>
        <dbReference type="SAM" id="MobiDB-lite"/>
    </source>
</evidence>
<dbReference type="AlphaFoldDB" id="K0SS76"/>
<keyword evidence="3" id="KW-1185">Reference proteome</keyword>
<evidence type="ECO:0000313" key="3">
    <source>
        <dbReference type="Proteomes" id="UP000266841"/>
    </source>
</evidence>
<evidence type="ECO:0000313" key="2">
    <source>
        <dbReference type="EMBL" id="EJK63921.1"/>
    </source>
</evidence>
<sequence>DLPTVLLHQPVGPPDDRREVALQSPPRRAPSPASPRGVRPQRVAEPPRRQRTVLGPVVADEAFHEDIRAALLLVAAVAVAAVQDDGPAGARPRYARHELAGLEEPAGGPPGLLDDGRGRPARVGVG</sequence>
<accession>K0SS76</accession>
<reference evidence="2 3" key="1">
    <citation type="journal article" date="2012" name="Genome Biol.">
        <title>Genome and low-iron response of an oceanic diatom adapted to chronic iron limitation.</title>
        <authorList>
            <person name="Lommer M."/>
            <person name="Specht M."/>
            <person name="Roy A.S."/>
            <person name="Kraemer L."/>
            <person name="Andreson R."/>
            <person name="Gutowska M.A."/>
            <person name="Wolf J."/>
            <person name="Bergner S.V."/>
            <person name="Schilhabel M.B."/>
            <person name="Klostermeier U.C."/>
            <person name="Beiko R.G."/>
            <person name="Rosenstiel P."/>
            <person name="Hippler M."/>
            <person name="Laroche J."/>
        </authorList>
    </citation>
    <scope>NUCLEOTIDE SEQUENCE [LARGE SCALE GENOMIC DNA]</scope>
    <source>
        <strain evidence="2 3">CCMP1005</strain>
    </source>
</reference>
<name>K0SS76_THAOC</name>
<comment type="caution">
    <text evidence="2">The sequence shown here is derived from an EMBL/GenBank/DDBJ whole genome shotgun (WGS) entry which is preliminary data.</text>
</comment>
<feature type="region of interest" description="Disordered" evidence="1">
    <location>
        <begin position="1"/>
        <end position="49"/>
    </location>
</feature>
<feature type="non-terminal residue" evidence="2">
    <location>
        <position position="1"/>
    </location>
</feature>